<name>A0ABU0ZS95_9ACTN</name>
<keyword evidence="2" id="KW-1185">Reference proteome</keyword>
<dbReference type="RefSeq" id="WP_308716618.1">
    <property type="nucleotide sequence ID" value="NZ_JAVHUY010000040.1"/>
</dbReference>
<reference evidence="1 2" key="1">
    <citation type="submission" date="2023-08" db="EMBL/GenBank/DDBJ databases">
        <title>Phytohabitans sansha sp. nov., isolated from marine sediment.</title>
        <authorList>
            <person name="Zhao Y."/>
            <person name="Yi K."/>
        </authorList>
    </citation>
    <scope>NUCLEOTIDE SEQUENCE [LARGE SCALE GENOMIC DNA]</scope>
    <source>
        <strain evidence="1 2">ZYX-F-186</strain>
    </source>
</reference>
<proteinExistence type="predicted"/>
<dbReference type="Gene3D" id="3.50.30.50">
    <property type="entry name" value="Putative cyclase"/>
    <property type="match status" value="1"/>
</dbReference>
<dbReference type="InterPro" id="IPR007325">
    <property type="entry name" value="KFase/CYL"/>
</dbReference>
<gene>
    <name evidence="1" type="ORF">RB614_33055</name>
</gene>
<keyword evidence="1" id="KW-0378">Hydrolase</keyword>
<dbReference type="GO" id="GO:0016787">
    <property type="term" value="F:hydrolase activity"/>
    <property type="evidence" value="ECO:0007669"/>
    <property type="project" value="UniProtKB-KW"/>
</dbReference>
<dbReference type="InterPro" id="IPR037175">
    <property type="entry name" value="KFase_sf"/>
</dbReference>
<organism evidence="1 2">
    <name type="scientific">Phytohabitans maris</name>
    <dbReference type="NCBI Taxonomy" id="3071409"/>
    <lineage>
        <taxon>Bacteria</taxon>
        <taxon>Bacillati</taxon>
        <taxon>Actinomycetota</taxon>
        <taxon>Actinomycetes</taxon>
        <taxon>Micromonosporales</taxon>
        <taxon>Micromonosporaceae</taxon>
    </lineage>
</organism>
<dbReference type="Proteomes" id="UP001230908">
    <property type="component" value="Unassembled WGS sequence"/>
</dbReference>
<accession>A0ABU0ZS95</accession>
<dbReference type="PANTHER" id="PTHR34861">
    <property type="match status" value="1"/>
</dbReference>
<evidence type="ECO:0000313" key="1">
    <source>
        <dbReference type="EMBL" id="MDQ7909362.1"/>
    </source>
</evidence>
<dbReference type="PANTHER" id="PTHR34861:SF10">
    <property type="entry name" value="CYCLASE"/>
    <property type="match status" value="1"/>
</dbReference>
<comment type="caution">
    <text evidence="1">The sequence shown here is derived from an EMBL/GenBank/DDBJ whole genome shotgun (WGS) entry which is preliminary data.</text>
</comment>
<dbReference type="EC" id="3.5.-.-" evidence="1"/>
<sequence>MINRREYTADEVHGIARRHRTWGRWGPDDELGHVNHLTADRIRAAAGLIRRGATFSLAIPMDRDGPQSGRKARVNPQHVMFRHGGDLLADWENAGRGMQSTDDAVYMALQSATQWDAFCHVFHDGRTYNDRGPETVTSAGALRNSITAMADRLVGRGVLLDLARFHQRPYLDPGEAIQAEDLAACAEAAGVEVGAGDIVLVRTGHLARRRAQEAWGDFVAGPAPGLGLGACDFLCPRGVAAVATDTWGLEVIPFESVDVRHPVHVVLLVNAGVLIGEIWDLDALAADCAADGVYEFFLTAPPLTITGAVGSPLNPIAIK</sequence>
<evidence type="ECO:0000313" key="2">
    <source>
        <dbReference type="Proteomes" id="UP001230908"/>
    </source>
</evidence>
<dbReference type="Pfam" id="PF04199">
    <property type="entry name" value="Cyclase"/>
    <property type="match status" value="1"/>
</dbReference>
<dbReference type="SUPFAM" id="SSF102198">
    <property type="entry name" value="Putative cyclase"/>
    <property type="match status" value="1"/>
</dbReference>
<protein>
    <submittedName>
        <fullName evidence="1">Cyclase family protein</fullName>
        <ecNumber evidence="1">3.5.-.-</ecNumber>
    </submittedName>
</protein>
<dbReference type="EMBL" id="JAVHUY010000040">
    <property type="protein sequence ID" value="MDQ7909362.1"/>
    <property type="molecule type" value="Genomic_DNA"/>
</dbReference>